<dbReference type="PANTHER" id="PTHR11351:SF31">
    <property type="entry name" value="DESATURASE 1, ISOFORM A-RELATED"/>
    <property type="match status" value="1"/>
</dbReference>
<feature type="transmembrane region" description="Helical" evidence="12">
    <location>
        <begin position="53"/>
        <end position="74"/>
    </location>
</feature>
<name>A0ABM8USG8_9BACT</name>
<dbReference type="RefSeq" id="WP_215234534.1">
    <property type="nucleotide sequence ID" value="NZ_CAJRAU010000004.1"/>
</dbReference>
<dbReference type="InterPro" id="IPR005804">
    <property type="entry name" value="FA_desaturase_dom"/>
</dbReference>
<keyword evidence="3" id="KW-0444">Lipid biosynthesis</keyword>
<keyword evidence="4 12" id="KW-0812">Transmembrane</keyword>
<keyword evidence="6 12" id="KW-1133">Transmembrane helix</keyword>
<keyword evidence="5" id="KW-0276">Fatty acid metabolism</keyword>
<comment type="caution">
    <text evidence="14">The sequence shown here is derived from an EMBL/GenBank/DDBJ whole genome shotgun (WGS) entry which is preliminary data.</text>
</comment>
<evidence type="ECO:0000256" key="8">
    <source>
        <dbReference type="ARBA" id="ARBA00023004"/>
    </source>
</evidence>
<evidence type="ECO:0000313" key="14">
    <source>
        <dbReference type="EMBL" id="CAG5070667.1"/>
    </source>
</evidence>
<protein>
    <recommendedName>
        <fullName evidence="13">Fatty acid desaturase domain-containing protein</fullName>
    </recommendedName>
</protein>
<evidence type="ECO:0000256" key="9">
    <source>
        <dbReference type="ARBA" id="ARBA00023098"/>
    </source>
</evidence>
<keyword evidence="8" id="KW-0408">Iron</keyword>
<reference evidence="14 15" key="1">
    <citation type="submission" date="2021-04" db="EMBL/GenBank/DDBJ databases">
        <authorList>
            <person name="Rodrigo-Torres L."/>
            <person name="Arahal R. D."/>
            <person name="Lucena T."/>
        </authorList>
    </citation>
    <scope>NUCLEOTIDE SEQUENCE [LARGE SCALE GENOMIC DNA]</scope>
    <source>
        <strain evidence="14 15">CECT 9623</strain>
    </source>
</reference>
<evidence type="ECO:0000256" key="12">
    <source>
        <dbReference type="SAM" id="Phobius"/>
    </source>
</evidence>
<dbReference type="Pfam" id="PF00487">
    <property type="entry name" value="FA_desaturase"/>
    <property type="match status" value="1"/>
</dbReference>
<comment type="subcellular location">
    <subcellularLocation>
        <location evidence="1">Membrane</location>
        <topology evidence="1">Multi-pass membrane protein</topology>
    </subcellularLocation>
</comment>
<evidence type="ECO:0000256" key="4">
    <source>
        <dbReference type="ARBA" id="ARBA00022692"/>
    </source>
</evidence>
<keyword evidence="9" id="KW-0443">Lipid metabolism</keyword>
<comment type="similarity">
    <text evidence="2">Belongs to the fatty acid desaturase type 2 family.</text>
</comment>
<keyword evidence="15" id="KW-1185">Reference proteome</keyword>
<dbReference type="InterPro" id="IPR015876">
    <property type="entry name" value="Acyl-CoA_DS"/>
</dbReference>
<proteinExistence type="inferred from homology"/>
<accession>A0ABM8USG8</accession>
<evidence type="ECO:0000256" key="7">
    <source>
        <dbReference type="ARBA" id="ARBA00023002"/>
    </source>
</evidence>
<evidence type="ECO:0000256" key="11">
    <source>
        <dbReference type="ARBA" id="ARBA00023160"/>
    </source>
</evidence>
<organism evidence="14 15">
    <name type="scientific">Dyadobacter linearis</name>
    <dbReference type="NCBI Taxonomy" id="2823330"/>
    <lineage>
        <taxon>Bacteria</taxon>
        <taxon>Pseudomonadati</taxon>
        <taxon>Bacteroidota</taxon>
        <taxon>Cytophagia</taxon>
        <taxon>Cytophagales</taxon>
        <taxon>Spirosomataceae</taxon>
        <taxon>Dyadobacter</taxon>
    </lineage>
</organism>
<evidence type="ECO:0000256" key="10">
    <source>
        <dbReference type="ARBA" id="ARBA00023136"/>
    </source>
</evidence>
<evidence type="ECO:0000313" key="15">
    <source>
        <dbReference type="Proteomes" id="UP000679725"/>
    </source>
</evidence>
<evidence type="ECO:0000256" key="6">
    <source>
        <dbReference type="ARBA" id="ARBA00022989"/>
    </source>
</evidence>
<feature type="domain" description="Fatty acid desaturase" evidence="13">
    <location>
        <begin position="78"/>
        <end position="304"/>
    </location>
</feature>
<evidence type="ECO:0000256" key="1">
    <source>
        <dbReference type="ARBA" id="ARBA00004141"/>
    </source>
</evidence>
<keyword evidence="11" id="KW-0275">Fatty acid biosynthesis</keyword>
<dbReference type="PANTHER" id="PTHR11351">
    <property type="entry name" value="ACYL-COA DESATURASE"/>
    <property type="match status" value="1"/>
</dbReference>
<dbReference type="EMBL" id="CAJRAU010000004">
    <property type="protein sequence ID" value="CAG5070667.1"/>
    <property type="molecule type" value="Genomic_DNA"/>
</dbReference>
<sequence length="362" mass="41767">MTKTGGAQFLDIVLQTPSYGWKDNNGNLIKPSSGEILREFFTRLNVFADRKNWLPFMGWMKVLIMIPFLALFLFKYFSWPLLAVAFVYSMIIMGTHGTIWHHRYCTHAAYTFRNSFWRFFTKNLTVTMVPEEIYAISHHVHHAKSDQPGDPYNAQAGFLYCFLADVNHQPISKELTEAEYNKVRRLMSHTGVKGNTYAQYLKWGSYVHPRTAIVSTLINWVFWYGVCYLIGGHALACTIFGAAGFWAVGVRTFNYEGHGKGEKVQVEGVDFYKKDNSINQIWPGIVAGEWHNNHHLYPRSARSGFKPHQIDLAWYYIRFMKSIGAVTAYKDFKKQFYRQHFQPATTSVSTKQFSANGDAVLR</sequence>
<keyword evidence="7" id="KW-0560">Oxidoreductase</keyword>
<evidence type="ECO:0000256" key="2">
    <source>
        <dbReference type="ARBA" id="ARBA00008749"/>
    </source>
</evidence>
<keyword evidence="10 12" id="KW-0472">Membrane</keyword>
<gene>
    <name evidence="14" type="ORF">DYBT9623_03212</name>
</gene>
<dbReference type="Proteomes" id="UP000679725">
    <property type="component" value="Unassembled WGS sequence"/>
</dbReference>
<evidence type="ECO:0000256" key="3">
    <source>
        <dbReference type="ARBA" id="ARBA00022516"/>
    </source>
</evidence>
<evidence type="ECO:0000256" key="5">
    <source>
        <dbReference type="ARBA" id="ARBA00022832"/>
    </source>
</evidence>
<feature type="transmembrane region" description="Helical" evidence="12">
    <location>
        <begin position="81"/>
        <end position="100"/>
    </location>
</feature>
<evidence type="ECO:0000259" key="13">
    <source>
        <dbReference type="Pfam" id="PF00487"/>
    </source>
</evidence>